<keyword evidence="2" id="KW-1185">Reference proteome</keyword>
<dbReference type="EMBL" id="CP020919">
    <property type="protein sequence ID" value="AWG26020.1"/>
    <property type="molecule type" value="Genomic_DNA"/>
</dbReference>
<reference evidence="1 2" key="1">
    <citation type="submission" date="2017-04" db="EMBL/GenBank/DDBJ databases">
        <title>Complete genome sequence of Flavobacterium kingsejong AJ004.</title>
        <authorList>
            <person name="Lee P.C."/>
        </authorList>
    </citation>
    <scope>NUCLEOTIDE SEQUENCE [LARGE SCALE GENOMIC DNA]</scope>
    <source>
        <strain evidence="1 2">AJ004</strain>
    </source>
</reference>
<proteinExistence type="predicted"/>
<protein>
    <submittedName>
        <fullName evidence="1">Uncharacterized protein</fullName>
    </submittedName>
</protein>
<dbReference type="AlphaFoldDB" id="A0A2S1LQI5"/>
<sequence>MKNKILKIVNAKHRESDGKCGTYLHEFANLLGQSMAEVNEIFSEMYNDEEIDIRIGINGYMIFKLKKT</sequence>
<dbReference type="KEGG" id="fki:FK004_12690"/>
<gene>
    <name evidence="1" type="ORF">FK004_12690</name>
</gene>
<name>A0A2S1LQI5_9FLAO</name>
<accession>A0A2S1LQI5</accession>
<evidence type="ECO:0000313" key="1">
    <source>
        <dbReference type="EMBL" id="AWG26020.1"/>
    </source>
</evidence>
<organism evidence="1 2">
    <name type="scientific">Flavobacterium kingsejongi</name>
    <dbReference type="NCBI Taxonomy" id="1678728"/>
    <lineage>
        <taxon>Bacteria</taxon>
        <taxon>Pseudomonadati</taxon>
        <taxon>Bacteroidota</taxon>
        <taxon>Flavobacteriia</taxon>
        <taxon>Flavobacteriales</taxon>
        <taxon>Flavobacteriaceae</taxon>
        <taxon>Flavobacterium</taxon>
    </lineage>
</organism>
<dbReference type="Proteomes" id="UP000244677">
    <property type="component" value="Chromosome"/>
</dbReference>
<evidence type="ECO:0000313" key="2">
    <source>
        <dbReference type="Proteomes" id="UP000244677"/>
    </source>
</evidence>